<keyword evidence="3" id="KW-0805">Transcription regulation</keyword>
<dbReference type="Gene3D" id="1.10.238.100">
    <property type="entry name" value="YAP1 redox domain. Chain B"/>
    <property type="match status" value="1"/>
</dbReference>
<dbReference type="SUPFAM" id="SSF111430">
    <property type="entry name" value="YAP1 redox domain"/>
    <property type="match status" value="1"/>
</dbReference>
<evidence type="ECO:0000256" key="2">
    <source>
        <dbReference type="ARBA" id="ARBA00004496"/>
    </source>
</evidence>
<dbReference type="SMART" id="SM00338">
    <property type="entry name" value="BRLZ"/>
    <property type="match status" value="1"/>
</dbReference>
<feature type="region of interest" description="Disordered" evidence="6">
    <location>
        <begin position="217"/>
        <end position="314"/>
    </location>
</feature>
<evidence type="ECO:0000259" key="7">
    <source>
        <dbReference type="PROSITE" id="PS50217"/>
    </source>
</evidence>
<feature type="compositionally biased region" description="Low complexity" evidence="6">
    <location>
        <begin position="276"/>
        <end position="289"/>
    </location>
</feature>
<dbReference type="InterPro" id="IPR004827">
    <property type="entry name" value="bZIP"/>
</dbReference>
<gene>
    <name evidence="8" type="primary">pap1_4</name>
    <name evidence="8" type="ORF">g.1827</name>
</gene>
<comment type="subcellular location">
    <subcellularLocation>
        <location evidence="2">Cytoplasm</location>
    </subcellularLocation>
    <subcellularLocation>
        <location evidence="1">Nucleus</location>
    </subcellularLocation>
</comment>
<dbReference type="InterPro" id="IPR023167">
    <property type="entry name" value="Yap1_redox_dom_sf"/>
</dbReference>
<dbReference type="GO" id="GO:0001228">
    <property type="term" value="F:DNA-binding transcription activator activity, RNA polymerase II-specific"/>
    <property type="evidence" value="ECO:0007669"/>
    <property type="project" value="TreeGrafter"/>
</dbReference>
<dbReference type="GO" id="GO:0005737">
    <property type="term" value="C:cytoplasm"/>
    <property type="evidence" value="ECO:0007669"/>
    <property type="project" value="UniProtKB-SubCell"/>
</dbReference>
<evidence type="ECO:0000256" key="3">
    <source>
        <dbReference type="ARBA" id="ARBA00023015"/>
    </source>
</evidence>
<evidence type="ECO:0000256" key="6">
    <source>
        <dbReference type="SAM" id="MobiDB-lite"/>
    </source>
</evidence>
<dbReference type="GO" id="GO:0090575">
    <property type="term" value="C:RNA polymerase II transcription regulator complex"/>
    <property type="evidence" value="ECO:0007669"/>
    <property type="project" value="TreeGrafter"/>
</dbReference>
<feature type="region of interest" description="Disordered" evidence="6">
    <location>
        <begin position="328"/>
        <end position="404"/>
    </location>
</feature>
<evidence type="ECO:0000256" key="4">
    <source>
        <dbReference type="ARBA" id="ARBA00023163"/>
    </source>
</evidence>
<protein>
    <submittedName>
        <fullName evidence="8">AP-1-like transcription factor</fullName>
    </submittedName>
</protein>
<dbReference type="FunFam" id="1.20.5.170:FF:000067">
    <property type="entry name" value="BZIP transcription factor"/>
    <property type="match status" value="1"/>
</dbReference>
<dbReference type="EMBL" id="GDJX01015154">
    <property type="protein sequence ID" value="JAT52782.1"/>
    <property type="molecule type" value="Transcribed_RNA"/>
</dbReference>
<feature type="compositionally biased region" description="Low complexity" evidence="6">
    <location>
        <begin position="303"/>
        <end position="312"/>
    </location>
</feature>
<organism evidence="8">
    <name type="scientific">Anthurium amnicola</name>
    <dbReference type="NCBI Taxonomy" id="1678845"/>
    <lineage>
        <taxon>Eukaryota</taxon>
        <taxon>Viridiplantae</taxon>
        <taxon>Streptophyta</taxon>
        <taxon>Embryophyta</taxon>
        <taxon>Tracheophyta</taxon>
        <taxon>Spermatophyta</taxon>
        <taxon>Magnoliopsida</taxon>
        <taxon>Liliopsida</taxon>
        <taxon>Araceae</taxon>
        <taxon>Pothoideae</taxon>
        <taxon>Potheae</taxon>
        <taxon>Anthurium</taxon>
    </lineage>
</organism>
<dbReference type="AlphaFoldDB" id="A0A1D1YDS8"/>
<dbReference type="PANTHER" id="PTHR40621">
    <property type="entry name" value="TRANSCRIPTION FACTOR KAPC-RELATED"/>
    <property type="match status" value="1"/>
</dbReference>
<feature type="domain" description="BZIP" evidence="7">
    <location>
        <begin position="124"/>
        <end position="187"/>
    </location>
</feature>
<dbReference type="InterPro" id="IPR050936">
    <property type="entry name" value="AP-1-like"/>
</dbReference>
<feature type="compositionally biased region" description="Polar residues" evidence="6">
    <location>
        <begin position="229"/>
        <end position="268"/>
    </location>
</feature>
<feature type="compositionally biased region" description="Polar residues" evidence="6">
    <location>
        <begin position="99"/>
        <end position="109"/>
    </location>
</feature>
<accession>A0A1D1YDS8</accession>
<dbReference type="GO" id="GO:0000976">
    <property type="term" value="F:transcription cis-regulatory region binding"/>
    <property type="evidence" value="ECO:0007669"/>
    <property type="project" value="InterPro"/>
</dbReference>
<reference evidence="8" key="1">
    <citation type="submission" date="2015-07" db="EMBL/GenBank/DDBJ databases">
        <title>Transcriptome Assembly of Anthurium amnicola.</title>
        <authorList>
            <person name="Suzuki J."/>
        </authorList>
    </citation>
    <scope>NUCLEOTIDE SEQUENCE</scope>
</reference>
<keyword evidence="5" id="KW-0539">Nucleus</keyword>
<evidence type="ECO:0000256" key="5">
    <source>
        <dbReference type="ARBA" id="ARBA00023242"/>
    </source>
</evidence>
<dbReference type="SUPFAM" id="SSF57959">
    <property type="entry name" value="Leucine zipper domain"/>
    <property type="match status" value="1"/>
</dbReference>
<evidence type="ECO:0000313" key="8">
    <source>
        <dbReference type="EMBL" id="JAT52782.1"/>
    </source>
</evidence>
<evidence type="ECO:0000256" key="1">
    <source>
        <dbReference type="ARBA" id="ARBA00004123"/>
    </source>
</evidence>
<keyword evidence="4" id="KW-0804">Transcription</keyword>
<dbReference type="CDD" id="cd14688">
    <property type="entry name" value="bZIP_YAP"/>
    <property type="match status" value="1"/>
</dbReference>
<name>A0A1D1YDS8_9ARAE</name>
<dbReference type="Pfam" id="PF08601">
    <property type="entry name" value="PAP1"/>
    <property type="match status" value="1"/>
</dbReference>
<proteinExistence type="predicted"/>
<feature type="compositionally biased region" description="Polar residues" evidence="6">
    <location>
        <begin position="358"/>
        <end position="369"/>
    </location>
</feature>
<dbReference type="GO" id="GO:0034599">
    <property type="term" value="P:cellular response to oxidative stress"/>
    <property type="evidence" value="ECO:0007669"/>
    <property type="project" value="UniProtKB-ARBA"/>
</dbReference>
<feature type="region of interest" description="Disordered" evidence="6">
    <location>
        <begin position="93"/>
        <end position="145"/>
    </location>
</feature>
<dbReference type="Pfam" id="PF00170">
    <property type="entry name" value="bZIP_1"/>
    <property type="match status" value="1"/>
</dbReference>
<dbReference type="PROSITE" id="PS50217">
    <property type="entry name" value="BZIP"/>
    <property type="match status" value="1"/>
</dbReference>
<dbReference type="PROSITE" id="PS00036">
    <property type="entry name" value="BZIP_BASIC"/>
    <property type="match status" value="1"/>
</dbReference>
<dbReference type="Gene3D" id="1.20.5.170">
    <property type="match status" value="1"/>
</dbReference>
<sequence>MDPFFTTTTNFDSSNSVFNMGDNSFPWDFTLEDNLEAQKLLAAAIAHNDQYRYDDDQKRKLEMLEDVVQQNPSKVNHNLNISSVPHPDLTAETEAEANKTGSDIQSEQPTEPLKKKPGRKPLTNTPSSKRKAQNRAAQRAFRERKERYVKELENKIKELESVSAKSVQENQQLKTLVEQLQAENFILKQTSFTFDFPLDKANDATISLDKNITDLLVPTPEPIPVSKPDTLSNLSTEIDSYTPPSSNASDEEPSSPSVTGSAGDSDNNSEIRDTSSRNSPQQVPNSSQSEPTAMSPLPAVITPSSSLSSKPLSAEEFCEKFTENICKDKEKSKKSSSTGESSRLPSTFTEYRDPTPFTPNIDNPFSESTPLPPLFEDNFQDFGTFEPMATPSEERRNPLGGHFSGSLDEISNKKFLSCNKVWERIQQHPKFDDLEGDEIDQLCAALKAKAKCSGNGPVVPEEELEAVLVKLEDK</sequence>
<dbReference type="InterPro" id="IPR013910">
    <property type="entry name" value="TF_PAP1"/>
</dbReference>
<dbReference type="PANTHER" id="PTHR40621:SF6">
    <property type="entry name" value="AP-1-LIKE TRANSCRIPTION FACTOR YAP1-RELATED"/>
    <property type="match status" value="1"/>
</dbReference>
<dbReference type="InterPro" id="IPR046347">
    <property type="entry name" value="bZIP_sf"/>
</dbReference>